<name>A0AAV4UBC3_CAEEX</name>
<accession>A0AAV4UBC3</accession>
<reference evidence="2 3" key="1">
    <citation type="submission" date="2021-06" db="EMBL/GenBank/DDBJ databases">
        <title>Caerostris extrusa draft genome.</title>
        <authorList>
            <person name="Kono N."/>
            <person name="Arakawa K."/>
        </authorList>
    </citation>
    <scope>NUCLEOTIDE SEQUENCE [LARGE SCALE GENOMIC DNA]</scope>
</reference>
<feature type="region of interest" description="Disordered" evidence="1">
    <location>
        <begin position="54"/>
        <end position="73"/>
    </location>
</feature>
<keyword evidence="3" id="KW-1185">Reference proteome</keyword>
<dbReference type="EMBL" id="BPLR01012599">
    <property type="protein sequence ID" value="GIY55052.1"/>
    <property type="molecule type" value="Genomic_DNA"/>
</dbReference>
<comment type="caution">
    <text evidence="2">The sequence shown here is derived from an EMBL/GenBank/DDBJ whole genome shotgun (WGS) entry which is preliminary data.</text>
</comment>
<gene>
    <name evidence="2" type="ORF">CEXT_344881</name>
</gene>
<organism evidence="2 3">
    <name type="scientific">Caerostris extrusa</name>
    <name type="common">Bark spider</name>
    <name type="synonym">Caerostris bankana</name>
    <dbReference type="NCBI Taxonomy" id="172846"/>
    <lineage>
        <taxon>Eukaryota</taxon>
        <taxon>Metazoa</taxon>
        <taxon>Ecdysozoa</taxon>
        <taxon>Arthropoda</taxon>
        <taxon>Chelicerata</taxon>
        <taxon>Arachnida</taxon>
        <taxon>Araneae</taxon>
        <taxon>Araneomorphae</taxon>
        <taxon>Entelegynae</taxon>
        <taxon>Araneoidea</taxon>
        <taxon>Araneidae</taxon>
        <taxon>Caerostris</taxon>
    </lineage>
</organism>
<protein>
    <submittedName>
        <fullName evidence="2">Uncharacterized protein</fullName>
    </submittedName>
</protein>
<evidence type="ECO:0000256" key="1">
    <source>
        <dbReference type="SAM" id="MobiDB-lite"/>
    </source>
</evidence>
<evidence type="ECO:0000313" key="2">
    <source>
        <dbReference type="EMBL" id="GIY55052.1"/>
    </source>
</evidence>
<sequence>MTGGRDHGQGVVREYGNSSWRSFLAPIKWRYSQNHNGILSPKYRQLASKKGDKQSFFWRGTRRGGQGENKPKF</sequence>
<dbReference type="Proteomes" id="UP001054945">
    <property type="component" value="Unassembled WGS sequence"/>
</dbReference>
<evidence type="ECO:0000313" key="3">
    <source>
        <dbReference type="Proteomes" id="UP001054945"/>
    </source>
</evidence>
<proteinExistence type="predicted"/>
<dbReference type="AlphaFoldDB" id="A0AAV4UBC3"/>